<dbReference type="AlphaFoldDB" id="A0A2G9UXI9"/>
<dbReference type="Proteomes" id="UP000230423">
    <property type="component" value="Unassembled WGS sequence"/>
</dbReference>
<evidence type="ECO:0000313" key="2">
    <source>
        <dbReference type="Proteomes" id="UP000230423"/>
    </source>
</evidence>
<organism evidence="1 2">
    <name type="scientific">Teladorsagia circumcincta</name>
    <name type="common">Brown stomach worm</name>
    <name type="synonym">Ostertagia circumcincta</name>
    <dbReference type="NCBI Taxonomy" id="45464"/>
    <lineage>
        <taxon>Eukaryota</taxon>
        <taxon>Metazoa</taxon>
        <taxon>Ecdysozoa</taxon>
        <taxon>Nematoda</taxon>
        <taxon>Chromadorea</taxon>
        <taxon>Rhabditida</taxon>
        <taxon>Rhabditina</taxon>
        <taxon>Rhabditomorpha</taxon>
        <taxon>Strongyloidea</taxon>
        <taxon>Trichostrongylidae</taxon>
        <taxon>Teladorsagia</taxon>
    </lineage>
</organism>
<proteinExistence type="predicted"/>
<evidence type="ECO:0000313" key="1">
    <source>
        <dbReference type="EMBL" id="PIO74422.1"/>
    </source>
</evidence>
<sequence length="91" mass="10342">MLIAHNMDSAIPLKATKMFRVALLLLLVICAVYVTGSEFGWGCEYLRMNQLRKWVIVVRPRWYFGGRLNNGLGRVDARETRSYDGYGSGAQ</sequence>
<dbReference type="EMBL" id="KZ345282">
    <property type="protein sequence ID" value="PIO74422.1"/>
    <property type="molecule type" value="Genomic_DNA"/>
</dbReference>
<accession>A0A2G9UXI9</accession>
<gene>
    <name evidence="1" type="ORF">TELCIR_03565</name>
</gene>
<dbReference type="OrthoDB" id="10414337at2759"/>
<reference evidence="1 2" key="1">
    <citation type="submission" date="2015-09" db="EMBL/GenBank/DDBJ databases">
        <title>Draft genome of the parasitic nematode Teladorsagia circumcincta isolate WARC Sus (inbred).</title>
        <authorList>
            <person name="Mitreva M."/>
        </authorList>
    </citation>
    <scope>NUCLEOTIDE SEQUENCE [LARGE SCALE GENOMIC DNA]</scope>
    <source>
        <strain evidence="1 2">S</strain>
    </source>
</reference>
<keyword evidence="2" id="KW-1185">Reference proteome</keyword>
<protein>
    <submittedName>
        <fullName evidence="1">Uncharacterized protein</fullName>
    </submittedName>
</protein>
<name>A0A2G9UXI9_TELCI</name>